<dbReference type="Proteomes" id="UP000664654">
    <property type="component" value="Unassembled WGS sequence"/>
</dbReference>
<gene>
    <name evidence="2" type="ORF">J0A66_16925</name>
</gene>
<proteinExistence type="predicted"/>
<feature type="coiled-coil region" evidence="1">
    <location>
        <begin position="279"/>
        <end position="313"/>
    </location>
</feature>
<keyword evidence="1" id="KW-0175">Coiled coil</keyword>
<evidence type="ECO:0000313" key="2">
    <source>
        <dbReference type="EMBL" id="MBN7826922.1"/>
    </source>
</evidence>
<dbReference type="RefSeq" id="WP_206575030.1">
    <property type="nucleotide sequence ID" value="NZ_JAFKCV010000011.1"/>
</dbReference>
<dbReference type="AlphaFoldDB" id="A0A939ISN5"/>
<name>A0A939ISN5_9ALTE</name>
<evidence type="ECO:0000313" key="3">
    <source>
        <dbReference type="Proteomes" id="UP000664654"/>
    </source>
</evidence>
<protein>
    <submittedName>
        <fullName evidence="2">DUF349 domain-containing protein</fullName>
    </submittedName>
</protein>
<evidence type="ECO:0000256" key="1">
    <source>
        <dbReference type="SAM" id="Coils"/>
    </source>
</evidence>
<dbReference type="InterPro" id="IPR007139">
    <property type="entry name" value="DUF349"/>
</dbReference>
<dbReference type="EMBL" id="JAFKCV010000011">
    <property type="protein sequence ID" value="MBN7826922.1"/>
    <property type="molecule type" value="Genomic_DNA"/>
</dbReference>
<dbReference type="Pfam" id="PF03993">
    <property type="entry name" value="DUF349"/>
    <property type="match status" value="2"/>
</dbReference>
<feature type="coiled-coil region" evidence="1">
    <location>
        <begin position="755"/>
        <end position="782"/>
    </location>
</feature>
<dbReference type="InterPro" id="IPR035932">
    <property type="entry name" value="HflD-like_sf"/>
</dbReference>
<comment type="caution">
    <text evidence="2">The sequence shown here is derived from an EMBL/GenBank/DDBJ whole genome shotgun (WGS) entry which is preliminary data.</text>
</comment>
<dbReference type="SUPFAM" id="SSF101322">
    <property type="entry name" value="YcfC-like"/>
    <property type="match status" value="1"/>
</dbReference>
<reference evidence="2" key="1">
    <citation type="submission" date="2021-03" db="EMBL/GenBank/DDBJ databases">
        <title>novel species isolated from a fishpond in China.</title>
        <authorList>
            <person name="Lu H."/>
            <person name="Cai Z."/>
        </authorList>
    </citation>
    <scope>NUCLEOTIDE SEQUENCE</scope>
    <source>
        <strain evidence="2">JCM 30855</strain>
    </source>
</reference>
<sequence length="924" mass="106851">MIFKALFRPKFQHPDPAVRIKAIQSLDPALPEQKSQLHELAFNDESPAVRLAALEHLDSFALWWKLALTEKNERIHKRAQQQVESMLLAEDGNRLDEKQRQAFVRECSNPALLEKLLLKKWQHDEDTALSLAILSKIAKPALEQKVIQESRNAELCLALLERTDEEAVLNRIARKHPLPELAAAASGKLAGLKNHQQALEKQEKSLRLVLAKMLALKDRQDYQQLETEHKLLISEYQSLSEGLAQQPESLQQELSEKYQQLSDRLYARQRELEPAWREKQQALQRAEQQAAQIAQVQEVTEQLQAQLSQLETCDQAWQQLAISKLEQAAQVLQGLGPDSRPEALQSRLLTLQAQIADLPALQAAIEHSQQLYRCLAEHPLPESLPELADSRQFWQQVRREYRQAQSSFVAIWPQSLQQQWQELDRAWRQSINGLEGQVRELASKVRGSLHKVQVQVQTGKFHAAIGLYQRACQWYQMLPEQEREKQSRLFGQVQERVENLRDWQVYLAQPRKPALLEEVQRLASADLPVQERSDKVKQLRKDWNSLGRIDTEEDEALNQAFDMACEVAFAPVRQYYAEAEQRREQNLKTRLSLLEELNALAGQTVPVERLAETVSQLKQQWRNAGEVDHQRVDELNQAYRQALSPLQERIVAWQQDNGAQKHRLIAKARGLLEQADSLEASEQAKGLQEQWKQTGHAGHKDEKALWQEFRQINDELFARRNTRLQQGREQQERVEKQLFELVTQIRSRLSSSDSQEGVRQALQECREELENLLKQLEGKSAQHWRQRIDELDRLAQEVIAGQQAKQQQADKQSLFELLANWTGTVPQGVEGLPAQWREAFVQQPTSEIGQDRREITLLMELVADHPSPREEQEMRRQLQLQLMASKLQEGEMPNLDKLLVSWIGQGCLTEQDRQLLTRVRQIFE</sequence>
<keyword evidence="3" id="KW-1185">Reference proteome</keyword>
<accession>A0A939ISN5</accession>
<organism evidence="2 3">
    <name type="scientific">Bowmanella dokdonensis</name>
    <dbReference type="NCBI Taxonomy" id="751969"/>
    <lineage>
        <taxon>Bacteria</taxon>
        <taxon>Pseudomonadati</taxon>
        <taxon>Pseudomonadota</taxon>
        <taxon>Gammaproteobacteria</taxon>
        <taxon>Alteromonadales</taxon>
        <taxon>Alteromonadaceae</taxon>
        <taxon>Bowmanella</taxon>
    </lineage>
</organism>